<keyword evidence="3" id="KW-1185">Reference proteome</keyword>
<evidence type="ECO:0000313" key="3">
    <source>
        <dbReference type="Proteomes" id="UP000326268"/>
    </source>
</evidence>
<dbReference type="OrthoDB" id="10499889at2759"/>
<evidence type="ECO:0000256" key="1">
    <source>
        <dbReference type="SAM" id="MobiDB-lite"/>
    </source>
</evidence>
<protein>
    <submittedName>
        <fullName evidence="2">Uncharacterized protein</fullName>
    </submittedName>
</protein>
<organism evidence="2 3">
    <name type="scientific">Aspergillus caelatus</name>
    <dbReference type="NCBI Taxonomy" id="61420"/>
    <lineage>
        <taxon>Eukaryota</taxon>
        <taxon>Fungi</taxon>
        <taxon>Dikarya</taxon>
        <taxon>Ascomycota</taxon>
        <taxon>Pezizomycotina</taxon>
        <taxon>Eurotiomycetes</taxon>
        <taxon>Eurotiomycetidae</taxon>
        <taxon>Eurotiales</taxon>
        <taxon>Aspergillaceae</taxon>
        <taxon>Aspergillus</taxon>
        <taxon>Aspergillus subgen. Circumdati</taxon>
    </lineage>
</organism>
<sequence length="154" mass="17708">MREAVEQTQREERENRRKLRAARKRTLEGDGQPVKTAHRYTTTKLGHAAHHPDWRMEGGLNIEDALGLATFNEYKEGTAVLDYHSITLSLRLELLNTMGAEEVKAGMDWGTPLMALKKACRNRPAFSFDGMLRIDCQAWDANREWTQPEPQPFR</sequence>
<dbReference type="AlphaFoldDB" id="A0A5N7A643"/>
<proteinExistence type="predicted"/>
<dbReference type="RefSeq" id="XP_031928418.1">
    <property type="nucleotide sequence ID" value="XM_032072433.1"/>
</dbReference>
<feature type="compositionally biased region" description="Basic and acidic residues" evidence="1">
    <location>
        <begin position="1"/>
        <end position="15"/>
    </location>
</feature>
<dbReference type="EMBL" id="ML737633">
    <property type="protein sequence ID" value="KAE8365337.1"/>
    <property type="molecule type" value="Genomic_DNA"/>
</dbReference>
<name>A0A5N7A643_9EURO</name>
<accession>A0A5N7A643</accession>
<gene>
    <name evidence="2" type="ORF">BDV27DRAFT_157036</name>
</gene>
<dbReference type="GeneID" id="43656879"/>
<dbReference type="Proteomes" id="UP000326268">
    <property type="component" value="Unassembled WGS sequence"/>
</dbReference>
<reference evidence="2 3" key="1">
    <citation type="submission" date="2019-04" db="EMBL/GenBank/DDBJ databases">
        <title>Friends and foes A comparative genomics studyof 23 Aspergillus species from section Flavi.</title>
        <authorList>
            <consortium name="DOE Joint Genome Institute"/>
            <person name="Kjaerbolling I."/>
            <person name="Vesth T."/>
            <person name="Frisvad J.C."/>
            <person name="Nybo J.L."/>
            <person name="Theobald S."/>
            <person name="Kildgaard S."/>
            <person name="Isbrandt T."/>
            <person name="Kuo A."/>
            <person name="Sato A."/>
            <person name="Lyhne E.K."/>
            <person name="Kogle M.E."/>
            <person name="Wiebenga A."/>
            <person name="Kun R.S."/>
            <person name="Lubbers R.J."/>
            <person name="Makela M.R."/>
            <person name="Barry K."/>
            <person name="Chovatia M."/>
            <person name="Clum A."/>
            <person name="Daum C."/>
            <person name="Haridas S."/>
            <person name="He G."/>
            <person name="LaButti K."/>
            <person name="Lipzen A."/>
            <person name="Mondo S."/>
            <person name="Riley R."/>
            <person name="Salamov A."/>
            <person name="Simmons B.A."/>
            <person name="Magnuson J.K."/>
            <person name="Henrissat B."/>
            <person name="Mortensen U.H."/>
            <person name="Larsen T.O."/>
            <person name="Devries R.P."/>
            <person name="Grigoriev I.V."/>
            <person name="Machida M."/>
            <person name="Baker S.E."/>
            <person name="Andersen M.R."/>
        </authorList>
    </citation>
    <scope>NUCLEOTIDE SEQUENCE [LARGE SCALE GENOMIC DNA]</scope>
    <source>
        <strain evidence="2 3">CBS 763.97</strain>
    </source>
</reference>
<feature type="region of interest" description="Disordered" evidence="1">
    <location>
        <begin position="1"/>
        <end position="32"/>
    </location>
</feature>
<evidence type="ECO:0000313" key="2">
    <source>
        <dbReference type="EMBL" id="KAE8365337.1"/>
    </source>
</evidence>